<name>A0ABV9US19_9ACTN</name>
<keyword evidence="2" id="KW-1185">Reference proteome</keyword>
<comment type="caution">
    <text evidence="1">The sequence shown here is derived from an EMBL/GenBank/DDBJ whole genome shotgun (WGS) entry which is preliminary data.</text>
</comment>
<gene>
    <name evidence="1" type="ORF">ACFPFX_17805</name>
</gene>
<dbReference type="RefSeq" id="WP_344371366.1">
    <property type="nucleotide sequence ID" value="NZ_BAAASQ010000004.1"/>
</dbReference>
<sequence length="191" mass="19465">MSVGNRTTAWIASAVTLGVAAVGCATDPAAEARDRAALHAALEAVRTAHCPAAPPDVMINGGGSLEPLVANRLLLCGYAHGPAATTGQALVTDKAVLDRLRTSLNKLGEVPIGPVNCPADTGAKVLEIFSDGRHVAELVEKLTGCQVVSDGNHDGWVGNSDVGTTVMGLLPTGSCRAVWRAAPCDRRAAAP</sequence>
<protein>
    <recommendedName>
        <fullName evidence="3">Lipoprotein</fullName>
    </recommendedName>
</protein>
<evidence type="ECO:0000313" key="1">
    <source>
        <dbReference type="EMBL" id="MFC4958140.1"/>
    </source>
</evidence>
<reference evidence="2" key="1">
    <citation type="journal article" date="2019" name="Int. J. Syst. Evol. Microbiol.">
        <title>The Global Catalogue of Microorganisms (GCM) 10K type strain sequencing project: providing services to taxonomists for standard genome sequencing and annotation.</title>
        <authorList>
            <consortium name="The Broad Institute Genomics Platform"/>
            <consortium name="The Broad Institute Genome Sequencing Center for Infectious Disease"/>
            <person name="Wu L."/>
            <person name="Ma J."/>
        </authorList>
    </citation>
    <scope>NUCLEOTIDE SEQUENCE [LARGE SCALE GENOMIC DNA]</scope>
    <source>
        <strain evidence="2">CCM 7224</strain>
    </source>
</reference>
<accession>A0ABV9US19</accession>
<dbReference type="EMBL" id="JBHSIZ010000018">
    <property type="protein sequence ID" value="MFC4958140.1"/>
    <property type="molecule type" value="Genomic_DNA"/>
</dbReference>
<organism evidence="1 2">
    <name type="scientific">Streptomyces mauvecolor</name>
    <dbReference type="NCBI Taxonomy" id="58345"/>
    <lineage>
        <taxon>Bacteria</taxon>
        <taxon>Bacillati</taxon>
        <taxon>Actinomycetota</taxon>
        <taxon>Actinomycetes</taxon>
        <taxon>Kitasatosporales</taxon>
        <taxon>Streptomycetaceae</taxon>
        <taxon>Streptomyces</taxon>
    </lineage>
</organism>
<proteinExistence type="predicted"/>
<evidence type="ECO:0000313" key="2">
    <source>
        <dbReference type="Proteomes" id="UP001595834"/>
    </source>
</evidence>
<dbReference type="PROSITE" id="PS51257">
    <property type="entry name" value="PROKAR_LIPOPROTEIN"/>
    <property type="match status" value="1"/>
</dbReference>
<dbReference type="Proteomes" id="UP001595834">
    <property type="component" value="Unassembled WGS sequence"/>
</dbReference>
<evidence type="ECO:0008006" key="3">
    <source>
        <dbReference type="Google" id="ProtNLM"/>
    </source>
</evidence>